<keyword evidence="2" id="KW-0812">Transmembrane</keyword>
<evidence type="ECO:0000313" key="4">
    <source>
        <dbReference type="Proteomes" id="UP001497392"/>
    </source>
</evidence>
<name>A0ABP1G8K4_9CHLO</name>
<evidence type="ECO:0000256" key="1">
    <source>
        <dbReference type="SAM" id="MobiDB-lite"/>
    </source>
</evidence>
<feature type="transmembrane region" description="Helical" evidence="2">
    <location>
        <begin position="180"/>
        <end position="200"/>
    </location>
</feature>
<accession>A0ABP1G8K4</accession>
<keyword evidence="2" id="KW-1133">Transmembrane helix</keyword>
<dbReference type="EMBL" id="CAXHTA020000018">
    <property type="protein sequence ID" value="CAL5228554.1"/>
    <property type="molecule type" value="Genomic_DNA"/>
</dbReference>
<keyword evidence="2" id="KW-0472">Membrane</keyword>
<gene>
    <name evidence="3" type="primary">g11710</name>
    <name evidence="3" type="ORF">VP750_LOCUS10460</name>
</gene>
<feature type="transmembrane region" description="Helical" evidence="2">
    <location>
        <begin position="146"/>
        <end position="168"/>
    </location>
</feature>
<feature type="transmembrane region" description="Helical" evidence="2">
    <location>
        <begin position="70"/>
        <end position="90"/>
    </location>
</feature>
<feature type="compositionally biased region" description="Low complexity" evidence="1">
    <location>
        <begin position="213"/>
        <end position="225"/>
    </location>
</feature>
<sequence>MPLENEPPVLVQRLLRLRRLTDWSPVIVVAVLSSDQLHLALILATALSVGNILADLIFKLCSYIKVWPKYLDVCFFITYGVTLILSYTISDSFVHRWLQVITQGGVCLLITLGILCGRPFTADIAKETVPEQFWAMPGFRRTTYMLSWLWAAIFLIMTLSYVVVAAVGANGQHDNGLNIAFNYVIPIGFLVGGILFTKWYSAHVKSQREAAMQQAGSSSAASSGQPTLPKRSRGVTQSYGAGHPVPKAEV</sequence>
<evidence type="ECO:0000313" key="3">
    <source>
        <dbReference type="EMBL" id="CAL5228554.1"/>
    </source>
</evidence>
<reference evidence="3 4" key="1">
    <citation type="submission" date="2024-06" db="EMBL/GenBank/DDBJ databases">
        <authorList>
            <person name="Kraege A."/>
            <person name="Thomma B."/>
        </authorList>
    </citation>
    <scope>NUCLEOTIDE SEQUENCE [LARGE SCALE GENOMIC DNA]</scope>
</reference>
<protein>
    <submittedName>
        <fullName evidence="3">G11710 protein</fullName>
    </submittedName>
</protein>
<comment type="caution">
    <text evidence="3">The sequence shown here is derived from an EMBL/GenBank/DDBJ whole genome shotgun (WGS) entry which is preliminary data.</text>
</comment>
<organism evidence="3 4">
    <name type="scientific">Coccomyxa viridis</name>
    <dbReference type="NCBI Taxonomy" id="1274662"/>
    <lineage>
        <taxon>Eukaryota</taxon>
        <taxon>Viridiplantae</taxon>
        <taxon>Chlorophyta</taxon>
        <taxon>core chlorophytes</taxon>
        <taxon>Trebouxiophyceae</taxon>
        <taxon>Trebouxiophyceae incertae sedis</taxon>
        <taxon>Coccomyxaceae</taxon>
        <taxon>Coccomyxa</taxon>
    </lineage>
</organism>
<keyword evidence="4" id="KW-1185">Reference proteome</keyword>
<proteinExistence type="predicted"/>
<feature type="transmembrane region" description="Helical" evidence="2">
    <location>
        <begin position="96"/>
        <end position="116"/>
    </location>
</feature>
<feature type="region of interest" description="Disordered" evidence="1">
    <location>
        <begin position="213"/>
        <end position="250"/>
    </location>
</feature>
<evidence type="ECO:0000256" key="2">
    <source>
        <dbReference type="SAM" id="Phobius"/>
    </source>
</evidence>
<feature type="transmembrane region" description="Helical" evidence="2">
    <location>
        <begin position="37"/>
        <end position="58"/>
    </location>
</feature>
<dbReference type="Proteomes" id="UP001497392">
    <property type="component" value="Unassembled WGS sequence"/>
</dbReference>